<dbReference type="Proteomes" id="UP000823860">
    <property type="component" value="Unassembled WGS sequence"/>
</dbReference>
<dbReference type="AlphaFoldDB" id="A0A9D2HTP0"/>
<name>A0A9D2HTP0_9BACE</name>
<evidence type="ECO:0000313" key="2">
    <source>
        <dbReference type="Proteomes" id="UP000823860"/>
    </source>
</evidence>
<dbReference type="EMBL" id="DWZE01000115">
    <property type="protein sequence ID" value="HJA84161.1"/>
    <property type="molecule type" value="Genomic_DNA"/>
</dbReference>
<reference evidence="1" key="2">
    <citation type="submission" date="2021-04" db="EMBL/GenBank/DDBJ databases">
        <authorList>
            <person name="Gilroy R."/>
        </authorList>
    </citation>
    <scope>NUCLEOTIDE SEQUENCE</scope>
    <source>
        <strain evidence="1">ChiHecec1B25-7008</strain>
    </source>
</reference>
<proteinExistence type="predicted"/>
<gene>
    <name evidence="1" type="ORF">H9785_09355</name>
</gene>
<accession>A0A9D2HTP0</accession>
<evidence type="ECO:0000313" key="1">
    <source>
        <dbReference type="EMBL" id="HJA84161.1"/>
    </source>
</evidence>
<reference evidence="1" key="1">
    <citation type="journal article" date="2021" name="PeerJ">
        <title>Extensive microbial diversity within the chicken gut microbiome revealed by metagenomics and culture.</title>
        <authorList>
            <person name="Gilroy R."/>
            <person name="Ravi A."/>
            <person name="Getino M."/>
            <person name="Pursley I."/>
            <person name="Horton D.L."/>
            <person name="Alikhan N.F."/>
            <person name="Baker D."/>
            <person name="Gharbi K."/>
            <person name="Hall N."/>
            <person name="Watson M."/>
            <person name="Adriaenssens E.M."/>
            <person name="Foster-Nyarko E."/>
            <person name="Jarju S."/>
            <person name="Secka A."/>
            <person name="Antonio M."/>
            <person name="Oren A."/>
            <person name="Chaudhuri R.R."/>
            <person name="La Ragione R."/>
            <person name="Hildebrand F."/>
            <person name="Pallen M.J."/>
        </authorList>
    </citation>
    <scope>NUCLEOTIDE SEQUENCE</scope>
    <source>
        <strain evidence="1">ChiHecec1B25-7008</strain>
    </source>
</reference>
<comment type="caution">
    <text evidence="1">The sequence shown here is derived from an EMBL/GenBank/DDBJ whole genome shotgun (WGS) entry which is preliminary data.</text>
</comment>
<organism evidence="1 2">
    <name type="scientific">Candidatus Bacteroides intestinavium</name>
    <dbReference type="NCBI Taxonomy" id="2838469"/>
    <lineage>
        <taxon>Bacteria</taxon>
        <taxon>Pseudomonadati</taxon>
        <taxon>Bacteroidota</taxon>
        <taxon>Bacteroidia</taxon>
        <taxon>Bacteroidales</taxon>
        <taxon>Bacteroidaceae</taxon>
        <taxon>Bacteroides</taxon>
    </lineage>
</organism>
<sequence>MADLKVSGNLTVAGLKKRFKDTFGCSLRVYTTPQCKSYAKEDATLASIRAEGAKGGELTVGSNLRVGNFEKKMEEVFGIYVQVATPDDSKLAKNDLTLAAAGRE</sequence>
<protein>
    <submittedName>
        <fullName evidence="1">Uncharacterized protein</fullName>
    </submittedName>
</protein>